<accession>A0ABT8B355</accession>
<evidence type="ECO:0000259" key="1">
    <source>
        <dbReference type="Pfam" id="PF00144"/>
    </source>
</evidence>
<dbReference type="GO" id="GO:0016787">
    <property type="term" value="F:hydrolase activity"/>
    <property type="evidence" value="ECO:0007669"/>
    <property type="project" value="UniProtKB-KW"/>
</dbReference>
<evidence type="ECO:0000313" key="2">
    <source>
        <dbReference type="EMBL" id="MDN3575924.1"/>
    </source>
</evidence>
<dbReference type="InterPro" id="IPR001466">
    <property type="entry name" value="Beta-lactam-related"/>
</dbReference>
<evidence type="ECO:0000313" key="3">
    <source>
        <dbReference type="Proteomes" id="UP001180081"/>
    </source>
</evidence>
<dbReference type="Pfam" id="PF00144">
    <property type="entry name" value="Beta-lactamase"/>
    <property type="match status" value="1"/>
</dbReference>
<sequence>MQAIRNYYQELAARLPSNGPGFSAAVLQDGEAVLECHHGLASLELKTPLSRDSAYYLASESKQFTAACIMSLVRDGTISLDDDVCAHLPELANFEQPFPLRSLLNHSSGIPDYFQFLYCQLGRHEADYFNNKTILELIARMDTVECPAQTEHRYSNSNYTLLATLVERLSGMSLKDYARKTLFEPLGIHGLTYDDDRFDVIENRVFSYDRDPARSSGYQQHLGNANTVGDGGMYGSIAELLRWEVEWHRQWADSSSLLHAMLQPSPFLDGRVPDYRFGLEITQRFGQDVVYHSGNLWGFRTLIMRLPQTRTSVIHLANCQHAGPDMSHIISATLEE</sequence>
<dbReference type="PANTHER" id="PTHR46825">
    <property type="entry name" value="D-ALANYL-D-ALANINE-CARBOXYPEPTIDASE/ENDOPEPTIDASE AMPH"/>
    <property type="match status" value="1"/>
</dbReference>
<organism evidence="2 3">
    <name type="scientific">Chitinimonas viridis</name>
    <dbReference type="NCBI Taxonomy" id="664880"/>
    <lineage>
        <taxon>Bacteria</taxon>
        <taxon>Pseudomonadati</taxon>
        <taxon>Pseudomonadota</taxon>
        <taxon>Betaproteobacteria</taxon>
        <taxon>Neisseriales</taxon>
        <taxon>Chitinibacteraceae</taxon>
        <taxon>Chitinimonas</taxon>
    </lineage>
</organism>
<name>A0ABT8B355_9NEIS</name>
<dbReference type="SUPFAM" id="SSF56601">
    <property type="entry name" value="beta-lactamase/transpeptidase-like"/>
    <property type="match status" value="1"/>
</dbReference>
<dbReference type="EMBL" id="JAUFPU010000003">
    <property type="protein sequence ID" value="MDN3575924.1"/>
    <property type="molecule type" value="Genomic_DNA"/>
</dbReference>
<dbReference type="InterPro" id="IPR050491">
    <property type="entry name" value="AmpC-like"/>
</dbReference>
<dbReference type="EC" id="3.1.1.103" evidence="2"/>
<dbReference type="InterPro" id="IPR012338">
    <property type="entry name" value="Beta-lactam/transpept-like"/>
</dbReference>
<keyword evidence="3" id="KW-1185">Reference proteome</keyword>
<dbReference type="PANTHER" id="PTHR46825:SF9">
    <property type="entry name" value="BETA-LACTAMASE-RELATED DOMAIN-CONTAINING PROTEIN"/>
    <property type="match status" value="1"/>
</dbReference>
<proteinExistence type="predicted"/>
<keyword evidence="2" id="KW-0378">Hydrolase</keyword>
<protein>
    <submittedName>
        <fullName evidence="2">Serine hydrolase domain-containing protein</fullName>
        <ecNumber evidence="2">3.1.1.103</ecNumber>
    </submittedName>
</protein>
<dbReference type="Proteomes" id="UP001180081">
    <property type="component" value="Unassembled WGS sequence"/>
</dbReference>
<dbReference type="RefSeq" id="WP_290331562.1">
    <property type="nucleotide sequence ID" value="NZ_JAUFPU010000003.1"/>
</dbReference>
<comment type="caution">
    <text evidence="2">The sequence shown here is derived from an EMBL/GenBank/DDBJ whole genome shotgun (WGS) entry which is preliminary data.</text>
</comment>
<reference evidence="2" key="1">
    <citation type="journal article" date="2014" name="Int. J. Syst. Evol. Microbiol.">
        <title>Complete genome of a new Firmicutes species belonging to the dominant human colonic microbiota ('Ruminococcus bicirculans') reveals two chromosomes and a selective capacity to utilize plant glucans.</title>
        <authorList>
            <consortium name="NISC Comparative Sequencing Program"/>
            <person name="Wegmann U."/>
            <person name="Louis P."/>
            <person name="Goesmann A."/>
            <person name="Henrissat B."/>
            <person name="Duncan S.H."/>
            <person name="Flint H.J."/>
        </authorList>
    </citation>
    <scope>NUCLEOTIDE SEQUENCE</scope>
    <source>
        <strain evidence="2">CECT 7703</strain>
    </source>
</reference>
<reference evidence="2" key="2">
    <citation type="submission" date="2023-06" db="EMBL/GenBank/DDBJ databases">
        <authorList>
            <person name="Lucena T."/>
            <person name="Sun Q."/>
        </authorList>
    </citation>
    <scope>NUCLEOTIDE SEQUENCE</scope>
    <source>
        <strain evidence="2">CECT 7703</strain>
    </source>
</reference>
<feature type="domain" description="Beta-lactamase-related" evidence="1">
    <location>
        <begin position="19"/>
        <end position="326"/>
    </location>
</feature>
<gene>
    <name evidence="2" type="ORF">QWZ03_03950</name>
</gene>
<dbReference type="Gene3D" id="3.40.710.10">
    <property type="entry name" value="DD-peptidase/beta-lactamase superfamily"/>
    <property type="match status" value="1"/>
</dbReference>